<reference evidence="1 2" key="1">
    <citation type="submission" date="2024-02" db="EMBL/GenBank/DDBJ databases">
        <title>Deinococcus xinjiangensis NBRC 107630.</title>
        <authorList>
            <person name="Ichikawa N."/>
            <person name="Katano-Makiyama Y."/>
            <person name="Hidaka K."/>
        </authorList>
    </citation>
    <scope>NUCLEOTIDE SEQUENCE [LARGE SCALE GENOMIC DNA]</scope>
    <source>
        <strain evidence="1 2">NBRC 107630</strain>
    </source>
</reference>
<evidence type="ECO:0000313" key="2">
    <source>
        <dbReference type="Proteomes" id="UP001458946"/>
    </source>
</evidence>
<gene>
    <name evidence="1" type="ORF">Dxin01_02465</name>
</gene>
<dbReference type="EMBL" id="BAABRN010000028">
    <property type="protein sequence ID" value="GAA5502721.1"/>
    <property type="molecule type" value="Genomic_DNA"/>
</dbReference>
<sequence length="32" mass="3653">MAELERYVGQLALENTILKKSLANYRIRSGSK</sequence>
<dbReference type="Proteomes" id="UP001458946">
    <property type="component" value="Unassembled WGS sequence"/>
</dbReference>
<keyword evidence="2" id="KW-1185">Reference proteome</keyword>
<name>A0ABP9VDD6_9DEIO</name>
<comment type="caution">
    <text evidence="1">The sequence shown here is derived from an EMBL/GenBank/DDBJ whole genome shotgun (WGS) entry which is preliminary data.</text>
</comment>
<protein>
    <recommendedName>
        <fullName evidence="3">Transposase</fullName>
    </recommendedName>
</protein>
<evidence type="ECO:0008006" key="3">
    <source>
        <dbReference type="Google" id="ProtNLM"/>
    </source>
</evidence>
<proteinExistence type="predicted"/>
<accession>A0ABP9VDD6</accession>
<organism evidence="1 2">
    <name type="scientific">Deinococcus xinjiangensis</name>
    <dbReference type="NCBI Taxonomy" id="457454"/>
    <lineage>
        <taxon>Bacteria</taxon>
        <taxon>Thermotogati</taxon>
        <taxon>Deinococcota</taxon>
        <taxon>Deinococci</taxon>
        <taxon>Deinococcales</taxon>
        <taxon>Deinococcaceae</taxon>
        <taxon>Deinococcus</taxon>
    </lineage>
</organism>
<evidence type="ECO:0000313" key="1">
    <source>
        <dbReference type="EMBL" id="GAA5502721.1"/>
    </source>
</evidence>